<keyword evidence="1" id="KW-1185">Reference proteome</keyword>
<proteinExistence type="predicted"/>
<dbReference type="WBParaSite" id="Hba_06108">
    <property type="protein sequence ID" value="Hba_06108"/>
    <property type="gene ID" value="Hba_06108"/>
</dbReference>
<reference evidence="2" key="1">
    <citation type="submission" date="2016-11" db="UniProtKB">
        <authorList>
            <consortium name="WormBaseParasite"/>
        </authorList>
    </citation>
    <scope>IDENTIFICATION</scope>
</reference>
<evidence type="ECO:0000313" key="2">
    <source>
        <dbReference type="WBParaSite" id="Hba_06108"/>
    </source>
</evidence>
<name>A0A1I7WLV0_HETBA</name>
<dbReference type="AlphaFoldDB" id="A0A1I7WLV0"/>
<sequence>MNFSFVFCIYPKYENFVKFETLDPELERQMGVSYNYETHCRSARRKKWFLSWFKYMINNSCYQQFCDIENNIVEQWAAILRIDLTITSKTIWNRNNRSTH</sequence>
<organism evidence="1 2">
    <name type="scientific">Heterorhabditis bacteriophora</name>
    <name type="common">Entomopathogenic nematode worm</name>
    <dbReference type="NCBI Taxonomy" id="37862"/>
    <lineage>
        <taxon>Eukaryota</taxon>
        <taxon>Metazoa</taxon>
        <taxon>Ecdysozoa</taxon>
        <taxon>Nematoda</taxon>
        <taxon>Chromadorea</taxon>
        <taxon>Rhabditida</taxon>
        <taxon>Rhabditina</taxon>
        <taxon>Rhabditomorpha</taxon>
        <taxon>Strongyloidea</taxon>
        <taxon>Heterorhabditidae</taxon>
        <taxon>Heterorhabditis</taxon>
    </lineage>
</organism>
<evidence type="ECO:0000313" key="1">
    <source>
        <dbReference type="Proteomes" id="UP000095283"/>
    </source>
</evidence>
<dbReference type="Proteomes" id="UP000095283">
    <property type="component" value="Unplaced"/>
</dbReference>
<accession>A0A1I7WLV0</accession>
<protein>
    <submittedName>
        <fullName evidence="2">Uncharacterized protein</fullName>
    </submittedName>
</protein>